<protein>
    <recommendedName>
        <fullName evidence="4">HRQ family protein</fullName>
    </recommendedName>
</protein>
<dbReference type="EMBL" id="AP024446">
    <property type="protein sequence ID" value="BCS24948.1"/>
    <property type="molecule type" value="Genomic_DNA"/>
</dbReference>
<dbReference type="RefSeq" id="XP_041557142.1">
    <property type="nucleotide sequence ID" value="XM_041704569.1"/>
</dbReference>
<evidence type="ECO:0008006" key="4">
    <source>
        <dbReference type="Google" id="ProtNLM"/>
    </source>
</evidence>
<name>A0A7R7XQ87_9EURO</name>
<accession>A0A7R7XQ87</accession>
<keyword evidence="3" id="KW-1185">Reference proteome</keyword>
<dbReference type="Pfam" id="PF11927">
    <property type="entry name" value="HODM_asu-like"/>
    <property type="match status" value="1"/>
</dbReference>
<organism evidence="2 3">
    <name type="scientific">Aspergillus puulaauensis</name>
    <dbReference type="NCBI Taxonomy" id="1220207"/>
    <lineage>
        <taxon>Eukaryota</taxon>
        <taxon>Fungi</taxon>
        <taxon>Dikarya</taxon>
        <taxon>Ascomycota</taxon>
        <taxon>Pezizomycotina</taxon>
        <taxon>Eurotiomycetes</taxon>
        <taxon>Eurotiomycetidae</taxon>
        <taxon>Eurotiales</taxon>
        <taxon>Aspergillaceae</taxon>
        <taxon>Aspergillus</taxon>
    </lineage>
</organism>
<dbReference type="GeneID" id="64974953"/>
<proteinExistence type="predicted"/>
<evidence type="ECO:0000256" key="1">
    <source>
        <dbReference type="SAM" id="Phobius"/>
    </source>
</evidence>
<evidence type="ECO:0000313" key="3">
    <source>
        <dbReference type="Proteomes" id="UP000654913"/>
    </source>
</evidence>
<dbReference type="Proteomes" id="UP000654913">
    <property type="component" value="Chromosome 4"/>
</dbReference>
<sequence>MHIRAVDYLHPLPVMYSWETAGPTPVHGLLLLGLAVLLCIAFTYKHRYQVKTRSRRSGHGLYKDVLPPSRREATGVNAVPPLEILLNLVPLEDRVTSLPGTCYTPTGFSSNDINRLGRFPDYATLSGVRPPEPLPHFDIKTAFARPYRPVRWPYHQTMSISKMDPDYWLELEQNYRIRIQQRQELYIRHGKSVLDYLPGSELACRELMEMALQFLCNRYPNAFQLLNHRTTLRNTILDTETNLTLLHPLHVLLNNIPEDFALTLRNPETGSYHLRAGIICSSLGWTLGSKLGQDIDAIHAPVPEYTSKMAFSMNRFFARLPTDKPIQRGSWGIEIDQPIHMAPGDPAAQRHDVQDPDVSLDRYHLRVDWQTLRRLPVSAAIVFNFKVLFTPVTQLRGEPYMPSLFLKNYREAKRAFLEHKNAWHTEATVVPALERWEEEQKEDEVIPGDWEVATLAEYPYCPGREATTSVG</sequence>
<feature type="transmembrane region" description="Helical" evidence="1">
    <location>
        <begin position="26"/>
        <end position="44"/>
    </location>
</feature>
<dbReference type="InterPro" id="IPR021848">
    <property type="entry name" value="HODM_asu-like"/>
</dbReference>
<dbReference type="OrthoDB" id="5043642at2759"/>
<dbReference type="AlphaFoldDB" id="A0A7R7XQ87"/>
<evidence type="ECO:0000313" key="2">
    <source>
        <dbReference type="EMBL" id="BCS24948.1"/>
    </source>
</evidence>
<dbReference type="KEGG" id="apuu:APUU_41392A"/>
<reference evidence="2" key="2">
    <citation type="submission" date="2021-02" db="EMBL/GenBank/DDBJ databases">
        <title>Aspergillus puulaauensis MK2 genome sequence.</title>
        <authorList>
            <person name="Futagami T."/>
            <person name="Mori K."/>
            <person name="Kadooka C."/>
            <person name="Tanaka T."/>
        </authorList>
    </citation>
    <scope>NUCLEOTIDE SEQUENCE</scope>
    <source>
        <strain evidence="2">MK2</strain>
    </source>
</reference>
<keyword evidence="1" id="KW-0472">Membrane</keyword>
<keyword evidence="1" id="KW-0812">Transmembrane</keyword>
<reference evidence="2" key="1">
    <citation type="submission" date="2021-01" db="EMBL/GenBank/DDBJ databases">
        <authorList>
            <consortium name="Aspergillus puulaauensis MK2 genome sequencing consortium"/>
            <person name="Kazuki M."/>
            <person name="Futagami T."/>
        </authorList>
    </citation>
    <scope>NUCLEOTIDE SEQUENCE</scope>
    <source>
        <strain evidence="2">MK2</strain>
    </source>
</reference>
<keyword evidence="1" id="KW-1133">Transmembrane helix</keyword>
<gene>
    <name evidence="2" type="ORF">APUU_41392A</name>
</gene>